<dbReference type="SUPFAM" id="SSF52200">
    <property type="entry name" value="Toll/Interleukin receptor TIR domain"/>
    <property type="match status" value="1"/>
</dbReference>
<dbReference type="EMBL" id="JAVDTI010000001">
    <property type="protein sequence ID" value="MDR6804273.1"/>
    <property type="molecule type" value="Genomic_DNA"/>
</dbReference>
<keyword evidence="1" id="KW-0175">Coiled coil</keyword>
<name>A0ABU1QSZ1_9BACT</name>
<dbReference type="PROSITE" id="PS50104">
    <property type="entry name" value="TIR"/>
    <property type="match status" value="1"/>
</dbReference>
<proteinExistence type="predicted"/>
<dbReference type="Proteomes" id="UP001264980">
    <property type="component" value="Unassembled WGS sequence"/>
</dbReference>
<evidence type="ECO:0000313" key="4">
    <source>
        <dbReference type="Proteomes" id="UP001264980"/>
    </source>
</evidence>
<keyword evidence="4" id="KW-1185">Reference proteome</keyword>
<dbReference type="Pfam" id="PF13676">
    <property type="entry name" value="TIR_2"/>
    <property type="match status" value="1"/>
</dbReference>
<dbReference type="Gene3D" id="3.40.50.10140">
    <property type="entry name" value="Toll/interleukin-1 receptor homology (TIR) domain"/>
    <property type="match status" value="1"/>
</dbReference>
<feature type="domain" description="TIR" evidence="2">
    <location>
        <begin position="1"/>
        <end position="141"/>
    </location>
</feature>
<dbReference type="RefSeq" id="WP_090373361.1">
    <property type="nucleotide sequence ID" value="NZ_JAVDTI010000001.1"/>
</dbReference>
<accession>A0ABU1QSZ1</accession>
<organism evidence="3 4">
    <name type="scientific">Dyadobacter fermentans</name>
    <dbReference type="NCBI Taxonomy" id="94254"/>
    <lineage>
        <taxon>Bacteria</taxon>
        <taxon>Pseudomonadati</taxon>
        <taxon>Bacteroidota</taxon>
        <taxon>Cytophagia</taxon>
        <taxon>Cytophagales</taxon>
        <taxon>Spirosomataceae</taxon>
        <taxon>Dyadobacter</taxon>
    </lineage>
</organism>
<dbReference type="InterPro" id="IPR000157">
    <property type="entry name" value="TIR_dom"/>
</dbReference>
<gene>
    <name evidence="3" type="ORF">J2W84_001310</name>
</gene>
<evidence type="ECO:0000313" key="3">
    <source>
        <dbReference type="EMBL" id="MDR6804273.1"/>
    </source>
</evidence>
<comment type="caution">
    <text evidence="3">The sequence shown here is derived from an EMBL/GenBank/DDBJ whole genome shotgun (WGS) entry which is preliminary data.</text>
</comment>
<sequence length="317" mass="36640">MNAFISYSHNDAEMLTLLHTHLAQLQRDGLISTWTDREILAGGNLNDSISRSLDNSNIFIALLSPSYIASTYCYEKEFVRAIQIQEEGKLVIVPTIVEPCDWLNTPFSKFKALPKDGKAITTWENKNTAFVDVIQNLRKLIENGGLTDDIPGQPPHSEIPKTGRNYRVQKDFDSIQKMEFIEQSFKEIKEHIKRYLQEINELENIRSRIIKEVSEEIEIILVNRNKIATEARLKISIGKDQARVRMFSNSGDGRINYSVSTENNNLSDRGYNLQYDDYDLFWVSEDYYSANRAVRMTVREISEQIWLEWLKSVGIMS</sequence>
<dbReference type="SMART" id="SM00255">
    <property type="entry name" value="TIR"/>
    <property type="match status" value="1"/>
</dbReference>
<reference evidence="3 4" key="1">
    <citation type="submission" date="2023-07" db="EMBL/GenBank/DDBJ databases">
        <title>Sorghum-associated microbial communities from plants grown in Nebraska, USA.</title>
        <authorList>
            <person name="Schachtman D."/>
        </authorList>
    </citation>
    <scope>NUCLEOTIDE SEQUENCE [LARGE SCALE GENOMIC DNA]</scope>
    <source>
        <strain evidence="3 4">BE57</strain>
    </source>
</reference>
<feature type="coiled-coil region" evidence="1">
    <location>
        <begin position="178"/>
        <end position="212"/>
    </location>
</feature>
<dbReference type="InterPro" id="IPR035897">
    <property type="entry name" value="Toll_tir_struct_dom_sf"/>
</dbReference>
<evidence type="ECO:0000259" key="2">
    <source>
        <dbReference type="PROSITE" id="PS50104"/>
    </source>
</evidence>
<protein>
    <recommendedName>
        <fullName evidence="2">TIR domain-containing protein</fullName>
    </recommendedName>
</protein>
<evidence type="ECO:0000256" key="1">
    <source>
        <dbReference type="SAM" id="Coils"/>
    </source>
</evidence>